<dbReference type="CDD" id="cd00077">
    <property type="entry name" value="HDc"/>
    <property type="match status" value="1"/>
</dbReference>
<proteinExistence type="predicted"/>
<dbReference type="PROSITE" id="PS51832">
    <property type="entry name" value="HD_GYP"/>
    <property type="match status" value="1"/>
</dbReference>
<evidence type="ECO:0000313" key="3">
    <source>
        <dbReference type="EMBL" id="MAG22205.1"/>
    </source>
</evidence>
<dbReference type="SUPFAM" id="SSF109604">
    <property type="entry name" value="HD-domain/PDEase-like"/>
    <property type="match status" value="1"/>
</dbReference>
<evidence type="ECO:0000313" key="4">
    <source>
        <dbReference type="Proteomes" id="UP000226592"/>
    </source>
</evidence>
<dbReference type="InterPro" id="IPR003607">
    <property type="entry name" value="HD/PDEase_dom"/>
</dbReference>
<comment type="caution">
    <text evidence="3">The sequence shown here is derived from an EMBL/GenBank/DDBJ whole genome shotgun (WGS) entry which is preliminary data.</text>
</comment>
<feature type="region of interest" description="Disordered" evidence="1">
    <location>
        <begin position="1"/>
        <end position="45"/>
    </location>
</feature>
<sequence>MPPRKKKTEKHVGKKTQRKKATGQSAKGKAKRAQATKRKLLSRLNSRKFRSTHEHTRGVVDWAERLTRELKKTRSKLSVRMVSDAAWLHDIGKLEVNPTHLNSKKRLSTREKQHLQEQHVLKVRALLGEVFPTELKEGVLSHHERYDGRGYPLGLAGADIPFIGRLLKVADEFQTKIEQRIFQKKIRDIPEAWNEMIRGKENSFDPYIVNALGRILRRRRWI</sequence>
<dbReference type="EMBL" id="NZBU01000009">
    <property type="protein sequence ID" value="MAG22205.1"/>
    <property type="molecule type" value="Genomic_DNA"/>
</dbReference>
<protein>
    <recommendedName>
        <fullName evidence="2">HD-GYP domain-containing protein</fullName>
    </recommendedName>
</protein>
<feature type="compositionally biased region" description="Basic residues" evidence="1">
    <location>
        <begin position="28"/>
        <end position="45"/>
    </location>
</feature>
<name>A0A2D6M1B0_9ARCH</name>
<evidence type="ECO:0000256" key="1">
    <source>
        <dbReference type="SAM" id="MobiDB-lite"/>
    </source>
</evidence>
<organism evidence="3 4">
    <name type="scientific">Candidatus Iainarchaeum sp</name>
    <dbReference type="NCBI Taxonomy" id="3101447"/>
    <lineage>
        <taxon>Archaea</taxon>
        <taxon>Candidatus Iainarchaeota</taxon>
        <taxon>Candidatus Iainarchaeia</taxon>
        <taxon>Candidatus Iainarchaeales</taxon>
        <taxon>Candidatus Iainarchaeaceae</taxon>
        <taxon>Candidatus Iainarchaeum</taxon>
    </lineage>
</organism>
<dbReference type="PANTHER" id="PTHR45228">
    <property type="entry name" value="CYCLIC DI-GMP PHOSPHODIESTERASE TM_0186-RELATED"/>
    <property type="match status" value="1"/>
</dbReference>
<feature type="compositionally biased region" description="Basic residues" evidence="1">
    <location>
        <begin position="1"/>
        <end position="21"/>
    </location>
</feature>
<evidence type="ECO:0000259" key="2">
    <source>
        <dbReference type="PROSITE" id="PS51832"/>
    </source>
</evidence>
<dbReference type="InterPro" id="IPR037522">
    <property type="entry name" value="HD_GYP_dom"/>
</dbReference>
<dbReference type="AlphaFoldDB" id="A0A2D6M1B0"/>
<dbReference type="Gene3D" id="1.10.3210.10">
    <property type="entry name" value="Hypothetical protein af1432"/>
    <property type="match status" value="1"/>
</dbReference>
<reference evidence="4" key="1">
    <citation type="submission" date="2017-09" db="EMBL/GenBank/DDBJ databases">
        <title>The Reconstruction of 2,631 Draft Metagenome-Assembled Genomes from the Global Oceans.</title>
        <authorList>
            <person name="Tully B.J."/>
            <person name="Graham E.D."/>
            <person name="Heidelberg J.F."/>
        </authorList>
    </citation>
    <scope>NUCLEOTIDE SEQUENCE [LARGE SCALE GENOMIC DNA]</scope>
</reference>
<accession>A0A2D6M1B0</accession>
<feature type="domain" description="HD-GYP" evidence="2">
    <location>
        <begin position="30"/>
        <end position="222"/>
    </location>
</feature>
<dbReference type="Proteomes" id="UP000226592">
    <property type="component" value="Unassembled WGS sequence"/>
</dbReference>
<gene>
    <name evidence="3" type="ORF">CL943_02785</name>
</gene>
<dbReference type="InterPro" id="IPR052020">
    <property type="entry name" value="Cyclic_di-GMP/3'3'-cGAMP_PDE"/>
</dbReference>
<dbReference type="Pfam" id="PF13487">
    <property type="entry name" value="HD_5"/>
    <property type="match status" value="1"/>
</dbReference>